<organism evidence="2 3">
    <name type="scientific">Leptospira hartskeerlii</name>
    <dbReference type="NCBI Taxonomy" id="2023177"/>
    <lineage>
        <taxon>Bacteria</taxon>
        <taxon>Pseudomonadati</taxon>
        <taxon>Spirochaetota</taxon>
        <taxon>Spirochaetia</taxon>
        <taxon>Leptospirales</taxon>
        <taxon>Leptospiraceae</taxon>
        <taxon>Leptospira</taxon>
    </lineage>
</organism>
<dbReference type="OrthoDB" id="9811589at2"/>
<dbReference type="CDD" id="cd02440">
    <property type="entry name" value="AdoMet_MTases"/>
    <property type="match status" value="1"/>
</dbReference>
<dbReference type="EMBL" id="NPDN01000006">
    <property type="protein sequence ID" value="PJZ25259.1"/>
    <property type="molecule type" value="Genomic_DNA"/>
</dbReference>
<keyword evidence="2" id="KW-0808">Transferase</keyword>
<proteinExistence type="predicted"/>
<reference evidence="2 3" key="1">
    <citation type="submission" date="2017-07" db="EMBL/GenBank/DDBJ databases">
        <title>Leptospira spp. isolated from tropical soils.</title>
        <authorList>
            <person name="Thibeaux R."/>
            <person name="Iraola G."/>
            <person name="Ferres I."/>
            <person name="Bierque E."/>
            <person name="Girault D."/>
            <person name="Soupe-Gilbert M.-E."/>
            <person name="Picardeau M."/>
            <person name="Goarant C."/>
        </authorList>
    </citation>
    <scope>NUCLEOTIDE SEQUENCE [LARGE SCALE GENOMIC DNA]</scope>
    <source>
        <strain evidence="2 3">MCA1-C-A1</strain>
    </source>
</reference>
<dbReference type="Pfam" id="PF13649">
    <property type="entry name" value="Methyltransf_25"/>
    <property type="match status" value="1"/>
</dbReference>
<dbReference type="Proteomes" id="UP000232196">
    <property type="component" value="Unassembled WGS sequence"/>
</dbReference>
<evidence type="ECO:0000313" key="3">
    <source>
        <dbReference type="Proteomes" id="UP000232196"/>
    </source>
</evidence>
<sequence>MDRNTREQGNKSRIISPIPKKRPYSAFAGIYDGVMKRAPYLDWAKMILESYQIGTQKNHPKIALDLGCGTCKIWKFLPSSTELWGIDNSPEMLQIADSQAIRGIRKLGDLLSFPPMNKSFDLVFSVHDTLNYFQREEDLSRVFAQVSGVLEKKGVFFFDVSTAENFRKNFQDKVLKETHGKTKLVWKNEFDPKTSILKTSLEFSLNGISEVEEHFHRAYPLETWSKLLQNSGLEILGIGSDYEAWEIFPKANYWNFMCLKI</sequence>
<dbReference type="InterPro" id="IPR029063">
    <property type="entry name" value="SAM-dependent_MTases_sf"/>
</dbReference>
<name>A0A2M9XCC1_9LEPT</name>
<dbReference type="Gene3D" id="2.20.25.110">
    <property type="entry name" value="S-adenosyl-L-methionine-dependent methyltransferases"/>
    <property type="match status" value="1"/>
</dbReference>
<evidence type="ECO:0000313" key="2">
    <source>
        <dbReference type="EMBL" id="PJZ25259.1"/>
    </source>
</evidence>
<dbReference type="GO" id="GO:0032259">
    <property type="term" value="P:methylation"/>
    <property type="evidence" value="ECO:0007669"/>
    <property type="project" value="UniProtKB-KW"/>
</dbReference>
<dbReference type="AlphaFoldDB" id="A0A2M9XCC1"/>
<evidence type="ECO:0000259" key="1">
    <source>
        <dbReference type="Pfam" id="PF13649"/>
    </source>
</evidence>
<gene>
    <name evidence="2" type="ORF">CH357_13215</name>
</gene>
<keyword evidence="3" id="KW-1185">Reference proteome</keyword>
<protein>
    <submittedName>
        <fullName evidence="2">Methyltransferase</fullName>
    </submittedName>
</protein>
<comment type="caution">
    <text evidence="2">The sequence shown here is derived from an EMBL/GenBank/DDBJ whole genome shotgun (WGS) entry which is preliminary data.</text>
</comment>
<dbReference type="SUPFAM" id="SSF53335">
    <property type="entry name" value="S-adenosyl-L-methionine-dependent methyltransferases"/>
    <property type="match status" value="1"/>
</dbReference>
<dbReference type="InterPro" id="IPR041698">
    <property type="entry name" value="Methyltransf_25"/>
</dbReference>
<feature type="domain" description="Methyltransferase" evidence="1">
    <location>
        <begin position="64"/>
        <end position="154"/>
    </location>
</feature>
<keyword evidence="2" id="KW-0489">Methyltransferase</keyword>
<dbReference type="Gene3D" id="3.40.50.150">
    <property type="entry name" value="Vaccinia Virus protein VP39"/>
    <property type="match status" value="1"/>
</dbReference>
<accession>A0A2M9XCC1</accession>
<dbReference type="GO" id="GO:0008168">
    <property type="term" value="F:methyltransferase activity"/>
    <property type="evidence" value="ECO:0007669"/>
    <property type="project" value="UniProtKB-KW"/>
</dbReference>